<gene>
    <name evidence="6" type="ORF">E6G99_00285</name>
</gene>
<dbReference type="PIRSF" id="PIRSF002741">
    <property type="entry name" value="MppA"/>
    <property type="match status" value="1"/>
</dbReference>
<dbReference type="GO" id="GO:0015833">
    <property type="term" value="P:peptide transport"/>
    <property type="evidence" value="ECO:0007669"/>
    <property type="project" value="TreeGrafter"/>
</dbReference>
<evidence type="ECO:0000256" key="2">
    <source>
        <dbReference type="ARBA" id="ARBA00022448"/>
    </source>
</evidence>
<reference evidence="6 7" key="1">
    <citation type="journal article" date="2019" name="Nat. Microbiol.">
        <title>Mediterranean grassland soil C-N compound turnover is dependent on rainfall and depth, and is mediated by genomically divergent microorganisms.</title>
        <authorList>
            <person name="Diamond S."/>
            <person name="Andeer P.F."/>
            <person name="Li Z."/>
            <person name="Crits-Christoph A."/>
            <person name="Burstein D."/>
            <person name="Anantharaman K."/>
            <person name="Lane K.R."/>
            <person name="Thomas B.C."/>
            <person name="Pan C."/>
            <person name="Northen T.R."/>
            <person name="Banfield J.F."/>
        </authorList>
    </citation>
    <scope>NUCLEOTIDE SEQUENCE [LARGE SCALE GENOMIC DNA]</scope>
    <source>
        <strain evidence="6">NP_2</strain>
    </source>
</reference>
<feature type="domain" description="Solute-binding protein family 5" evidence="5">
    <location>
        <begin position="85"/>
        <end position="465"/>
    </location>
</feature>
<dbReference type="EMBL" id="VBAJ01000009">
    <property type="protein sequence ID" value="TMJ10521.1"/>
    <property type="molecule type" value="Genomic_DNA"/>
</dbReference>
<dbReference type="SUPFAM" id="SSF53850">
    <property type="entry name" value="Periplasmic binding protein-like II"/>
    <property type="match status" value="1"/>
</dbReference>
<dbReference type="Pfam" id="PF00496">
    <property type="entry name" value="SBP_bac_5"/>
    <property type="match status" value="1"/>
</dbReference>
<sequence length="575" mass="63680">MPDMGAVPLTMRLSVVALAAALSAIPRPQVAQETPEPGRYGGALIVSQLGDPRTFNPIVAQETSSTDVLRPIFEGLLEQNYISGELEPALADAWTVSTDGRTWTFTLREGVQWSDGSPLNADDVLFTLDAVFADGVQTGVRDPLIIDGRPIRYRKLDDRRLQFITERPAGLLLRLIATLPVVPKHKLAAALAKGGTEFNKAWGVSTDLREIVGTGPFIIESYVPGQRVTYLRNGRYWKIDRNGNRLPYLTRYVRLIVATQDAQRQKFLTKETDVYHARPGEFGDLKRNETAGNYSVLDGPEALGTEFLVLNQNPAGVSPPKLTWFQDVEFRRALNHAINRGAIIQQAYGGRATPAWGPLSPANKLYVYPNLPTSPYDLNRAQQLLAAAGYRQDPDGVLRDAQGDIVEFVLSTSLGNPDREAIGNILRQDFARLGMRVTFTPEGLDTLIGKLVVTHRWEAMIIGLAGTIEPAVTNRNVWMSAGALHMWRPEQEKPATEWEAEVDQLFERIAREVDPGKRTQLYYRWQEIVAAQVPLMFFAYPKTQTAVRKTLGNVRPGLGGAVGELATLFSKAPSR</sequence>
<dbReference type="CDD" id="cd08500">
    <property type="entry name" value="PBP2_NikA_DppA_OppA_like_4"/>
    <property type="match status" value="1"/>
</dbReference>
<dbReference type="GO" id="GO:0043190">
    <property type="term" value="C:ATP-binding cassette (ABC) transporter complex"/>
    <property type="evidence" value="ECO:0007669"/>
    <property type="project" value="InterPro"/>
</dbReference>
<dbReference type="InterPro" id="IPR039424">
    <property type="entry name" value="SBP_5"/>
</dbReference>
<dbReference type="Gene3D" id="3.10.105.10">
    <property type="entry name" value="Dipeptide-binding Protein, Domain 3"/>
    <property type="match status" value="1"/>
</dbReference>
<comment type="caution">
    <text evidence="6">The sequence shown here is derived from an EMBL/GenBank/DDBJ whole genome shotgun (WGS) entry which is preliminary data.</text>
</comment>
<evidence type="ECO:0000256" key="3">
    <source>
        <dbReference type="ARBA" id="ARBA00022729"/>
    </source>
</evidence>
<dbReference type="Proteomes" id="UP000318661">
    <property type="component" value="Unassembled WGS sequence"/>
</dbReference>
<evidence type="ECO:0000256" key="4">
    <source>
        <dbReference type="SAM" id="SignalP"/>
    </source>
</evidence>
<dbReference type="PANTHER" id="PTHR30290">
    <property type="entry name" value="PERIPLASMIC BINDING COMPONENT OF ABC TRANSPORTER"/>
    <property type="match status" value="1"/>
</dbReference>
<dbReference type="GO" id="GO:1904680">
    <property type="term" value="F:peptide transmembrane transporter activity"/>
    <property type="evidence" value="ECO:0007669"/>
    <property type="project" value="TreeGrafter"/>
</dbReference>
<dbReference type="InterPro" id="IPR030678">
    <property type="entry name" value="Peptide/Ni-bd"/>
</dbReference>
<evidence type="ECO:0000256" key="1">
    <source>
        <dbReference type="ARBA" id="ARBA00005695"/>
    </source>
</evidence>
<evidence type="ECO:0000313" key="7">
    <source>
        <dbReference type="Proteomes" id="UP000318661"/>
    </source>
</evidence>
<name>A0A537LR76_9BACT</name>
<organism evidence="6 7">
    <name type="scientific">Candidatus Segetimicrobium genomatis</name>
    <dbReference type="NCBI Taxonomy" id="2569760"/>
    <lineage>
        <taxon>Bacteria</taxon>
        <taxon>Bacillati</taxon>
        <taxon>Candidatus Sysuimicrobiota</taxon>
        <taxon>Candidatus Sysuimicrobiia</taxon>
        <taxon>Candidatus Sysuimicrobiales</taxon>
        <taxon>Candidatus Segetimicrobiaceae</taxon>
        <taxon>Candidatus Segetimicrobium</taxon>
    </lineage>
</organism>
<dbReference type="AlphaFoldDB" id="A0A537LR76"/>
<keyword evidence="3 4" id="KW-0732">Signal</keyword>
<protein>
    <submittedName>
        <fullName evidence="6">ABC transporter substrate-binding protein</fullName>
    </submittedName>
</protein>
<dbReference type="GO" id="GO:0042597">
    <property type="term" value="C:periplasmic space"/>
    <property type="evidence" value="ECO:0007669"/>
    <property type="project" value="UniProtKB-ARBA"/>
</dbReference>
<comment type="similarity">
    <text evidence="1">Belongs to the bacterial solute-binding protein 5 family.</text>
</comment>
<dbReference type="Gene3D" id="3.40.190.10">
    <property type="entry name" value="Periplasmic binding protein-like II"/>
    <property type="match status" value="1"/>
</dbReference>
<dbReference type="Gene3D" id="3.90.76.10">
    <property type="entry name" value="Dipeptide-binding Protein, Domain 1"/>
    <property type="match status" value="1"/>
</dbReference>
<dbReference type="PANTHER" id="PTHR30290:SF9">
    <property type="entry name" value="OLIGOPEPTIDE-BINDING PROTEIN APPA"/>
    <property type="match status" value="1"/>
</dbReference>
<proteinExistence type="inferred from homology"/>
<dbReference type="InterPro" id="IPR000914">
    <property type="entry name" value="SBP_5_dom"/>
</dbReference>
<feature type="chain" id="PRO_5021927300" evidence="4">
    <location>
        <begin position="20"/>
        <end position="575"/>
    </location>
</feature>
<feature type="signal peptide" evidence="4">
    <location>
        <begin position="1"/>
        <end position="19"/>
    </location>
</feature>
<keyword evidence="2" id="KW-0813">Transport</keyword>
<evidence type="ECO:0000259" key="5">
    <source>
        <dbReference type="Pfam" id="PF00496"/>
    </source>
</evidence>
<accession>A0A537LR76</accession>
<evidence type="ECO:0000313" key="6">
    <source>
        <dbReference type="EMBL" id="TMJ10521.1"/>
    </source>
</evidence>